<reference evidence="1" key="1">
    <citation type="submission" date="2020-05" db="EMBL/GenBank/DDBJ databases">
        <authorList>
            <person name="Chiriac C."/>
            <person name="Salcher M."/>
            <person name="Ghai R."/>
            <person name="Kavagutti S V."/>
        </authorList>
    </citation>
    <scope>NUCLEOTIDE SEQUENCE</scope>
</reference>
<dbReference type="Pfam" id="PF06089">
    <property type="entry name" value="Asparaginase_II"/>
    <property type="match status" value="1"/>
</dbReference>
<dbReference type="InterPro" id="IPR010349">
    <property type="entry name" value="Asparaginase_II"/>
</dbReference>
<accession>A0A6J5YNV9</accession>
<evidence type="ECO:0000313" key="1">
    <source>
        <dbReference type="EMBL" id="CAB4330568.1"/>
    </source>
</evidence>
<protein>
    <submittedName>
        <fullName evidence="1">Unannotated protein</fullName>
    </submittedName>
</protein>
<sequence>MCNDGVMSQVLAQLTRNGLVESVHHGSAVVVDESGAVVWSMGEVTIPMYPRSANKLMQGYAMVRHGLPLSNELLALACASHSGEQIHIDGVLRILKEAGLDEKSLQCPTDFPLDQKARHHAIATGLEKSRLFMNCSGKHAAMLMTCVVNDWDTSNYLNPTHPLQLACREAIEECTGTTVMHTTFDGCGAPLMSTNLVGLAQAFGRFAGPSANTQQSKIRNAIIAHPEYLSGMNRDDRDLMVGVPGLVAKIGAEAVYGIGLGDGRGLAIKIDDGADRARIVVAATILRDVMGVVAKVLDEQAQSPVFGGSDVVGQVTAVIGK</sequence>
<dbReference type="AlphaFoldDB" id="A0A6J5YNV9"/>
<gene>
    <name evidence="1" type="ORF">UFOPK3770_00135</name>
</gene>
<dbReference type="EMBL" id="CAESAJ010000006">
    <property type="protein sequence ID" value="CAB4330568.1"/>
    <property type="molecule type" value="Genomic_DNA"/>
</dbReference>
<organism evidence="1">
    <name type="scientific">freshwater metagenome</name>
    <dbReference type="NCBI Taxonomy" id="449393"/>
    <lineage>
        <taxon>unclassified sequences</taxon>
        <taxon>metagenomes</taxon>
        <taxon>ecological metagenomes</taxon>
    </lineage>
</organism>
<proteinExistence type="predicted"/>
<dbReference type="PANTHER" id="PTHR42110:SF1">
    <property type="entry name" value="L-ASPARAGINASE, PUTATIVE (AFU_ORTHOLOGUE AFUA_3G11890)-RELATED"/>
    <property type="match status" value="1"/>
</dbReference>
<dbReference type="PANTHER" id="PTHR42110">
    <property type="entry name" value="L-ASPARAGINASE, PUTATIVE (AFU_ORTHOLOGUE AFUA_3G11890)-RELATED"/>
    <property type="match status" value="1"/>
</dbReference>
<name>A0A6J5YNV9_9ZZZZ</name>